<dbReference type="SUPFAM" id="SSF52540">
    <property type="entry name" value="P-loop containing nucleoside triphosphate hydrolases"/>
    <property type="match status" value="1"/>
</dbReference>
<dbReference type="InterPro" id="IPR050238">
    <property type="entry name" value="DNA_Rep/Repair_Clamp_Loader"/>
</dbReference>
<dbReference type="AlphaFoldDB" id="A0A1F5H7P4"/>
<dbReference type="EMBL" id="MFBT01000005">
    <property type="protein sequence ID" value="OGE00141.1"/>
    <property type="molecule type" value="Genomic_DNA"/>
</dbReference>
<dbReference type="Proteomes" id="UP000177039">
    <property type="component" value="Unassembled WGS sequence"/>
</dbReference>
<evidence type="ECO:0000313" key="1">
    <source>
        <dbReference type="EMBL" id="OGE00141.1"/>
    </source>
</evidence>
<dbReference type="PANTHER" id="PTHR11669:SF0">
    <property type="entry name" value="PROTEIN STICHEL-LIKE 2"/>
    <property type="match status" value="1"/>
</dbReference>
<dbReference type="GO" id="GO:0006261">
    <property type="term" value="P:DNA-templated DNA replication"/>
    <property type="evidence" value="ECO:0007669"/>
    <property type="project" value="TreeGrafter"/>
</dbReference>
<proteinExistence type="predicted"/>
<evidence type="ECO:0008006" key="3">
    <source>
        <dbReference type="Google" id="ProtNLM"/>
    </source>
</evidence>
<dbReference type="Gene3D" id="3.40.50.300">
    <property type="entry name" value="P-loop containing nucleotide triphosphate hydrolases"/>
    <property type="match status" value="1"/>
</dbReference>
<name>A0A1F5H7P4_9BACT</name>
<accession>A0A1F5H7P4</accession>
<sequence>MEKKNNKTMKQENNRSVTRFQSYLVTGPEDSRRKQTQSLAKTLGIDLTRVSLDIFFISPQKSSVTIDQIRDLKNHIFQKPLKLNYKFILIEKAHKLTHEAQNALLKILEEPPSHAIIVLEAKDKSQLLPTIQSRIVIKQARPTDQPFETKRIKESNLLTEKNIVKLLEKIPVIDNPIQWLDDQIILLHKMLKKKISANQPAISPAKISDLIEKCAKTKQMIEANVNPRFALANLIFSISLTSK</sequence>
<comment type="caution">
    <text evidence="1">The sequence shown here is derived from an EMBL/GenBank/DDBJ whole genome shotgun (WGS) entry which is preliminary data.</text>
</comment>
<organism evidence="1 2">
    <name type="scientific">Candidatus Curtissbacteria bacterium RIFCSPLOWO2_01_FULL_42_50</name>
    <dbReference type="NCBI Taxonomy" id="1797730"/>
    <lineage>
        <taxon>Bacteria</taxon>
        <taxon>Candidatus Curtissiibacteriota</taxon>
    </lineage>
</organism>
<dbReference type="Pfam" id="PF13177">
    <property type="entry name" value="DNA_pol3_delta2"/>
    <property type="match status" value="1"/>
</dbReference>
<dbReference type="InterPro" id="IPR027417">
    <property type="entry name" value="P-loop_NTPase"/>
</dbReference>
<reference evidence="1 2" key="1">
    <citation type="journal article" date="2016" name="Nat. Commun.">
        <title>Thousands of microbial genomes shed light on interconnected biogeochemical processes in an aquifer system.</title>
        <authorList>
            <person name="Anantharaman K."/>
            <person name="Brown C.T."/>
            <person name="Hug L.A."/>
            <person name="Sharon I."/>
            <person name="Castelle C.J."/>
            <person name="Probst A.J."/>
            <person name="Thomas B.C."/>
            <person name="Singh A."/>
            <person name="Wilkins M.J."/>
            <person name="Karaoz U."/>
            <person name="Brodie E.L."/>
            <person name="Williams K.H."/>
            <person name="Hubbard S.S."/>
            <person name="Banfield J.F."/>
        </authorList>
    </citation>
    <scope>NUCLEOTIDE SEQUENCE [LARGE SCALE GENOMIC DNA]</scope>
</reference>
<evidence type="ECO:0000313" key="2">
    <source>
        <dbReference type="Proteomes" id="UP000177039"/>
    </source>
</evidence>
<gene>
    <name evidence="1" type="ORF">A3B54_01940</name>
</gene>
<dbReference type="PANTHER" id="PTHR11669">
    <property type="entry name" value="REPLICATION FACTOR C / DNA POLYMERASE III GAMMA-TAU SUBUNIT"/>
    <property type="match status" value="1"/>
</dbReference>
<protein>
    <recommendedName>
        <fullName evidence="3">DNA polymerase III subunit delta</fullName>
    </recommendedName>
</protein>